<dbReference type="OrthoDB" id="7510025at2"/>
<evidence type="ECO:0000313" key="2">
    <source>
        <dbReference type="EMBL" id="KFL31462.1"/>
    </source>
</evidence>
<sequence>MKTALKPQLTQCEGKKAYATYHEATAHRLKMHGLQAYRCPHCGQFHLGNKPKGLGRPKPPPPAIELEF</sequence>
<gene>
    <name evidence="2" type="ORF">JP75_07900</name>
</gene>
<comment type="caution">
    <text evidence="2">The sequence shown here is derived from an EMBL/GenBank/DDBJ whole genome shotgun (WGS) entry which is preliminary data.</text>
</comment>
<proteinExistence type="predicted"/>
<organism evidence="2 3">
    <name type="scientific">Devosia riboflavina</name>
    <dbReference type="NCBI Taxonomy" id="46914"/>
    <lineage>
        <taxon>Bacteria</taxon>
        <taxon>Pseudomonadati</taxon>
        <taxon>Pseudomonadota</taxon>
        <taxon>Alphaproteobacteria</taxon>
        <taxon>Hyphomicrobiales</taxon>
        <taxon>Devosiaceae</taxon>
        <taxon>Devosia</taxon>
    </lineage>
</organism>
<feature type="region of interest" description="Disordered" evidence="1">
    <location>
        <begin position="48"/>
        <end position="68"/>
    </location>
</feature>
<name>A0A087M3K9_9HYPH</name>
<dbReference type="STRING" id="46914.JP75_07900"/>
<evidence type="ECO:0000256" key="1">
    <source>
        <dbReference type="SAM" id="MobiDB-lite"/>
    </source>
</evidence>
<dbReference type="AlphaFoldDB" id="A0A087M3K9"/>
<dbReference type="RefSeq" id="WP_035081239.1">
    <property type="nucleotide sequence ID" value="NZ_JQGC01000006.1"/>
</dbReference>
<feature type="compositionally biased region" description="Pro residues" evidence="1">
    <location>
        <begin position="57"/>
        <end position="68"/>
    </location>
</feature>
<accession>A0A087M3K9</accession>
<keyword evidence="3" id="KW-1185">Reference proteome</keyword>
<reference evidence="2 3" key="1">
    <citation type="submission" date="2014-08" db="EMBL/GenBank/DDBJ databases">
        <authorList>
            <person name="Hassan Y.I."/>
            <person name="Lepp D."/>
            <person name="Zhou T."/>
        </authorList>
    </citation>
    <scope>NUCLEOTIDE SEQUENCE [LARGE SCALE GENOMIC DNA]</scope>
    <source>
        <strain evidence="2 3">IFO13584</strain>
    </source>
</reference>
<dbReference type="Proteomes" id="UP000028981">
    <property type="component" value="Unassembled WGS sequence"/>
</dbReference>
<dbReference type="EMBL" id="JQGC01000006">
    <property type="protein sequence ID" value="KFL31462.1"/>
    <property type="molecule type" value="Genomic_DNA"/>
</dbReference>
<protein>
    <submittedName>
        <fullName evidence="2">Uncharacterized protein</fullName>
    </submittedName>
</protein>
<evidence type="ECO:0000313" key="3">
    <source>
        <dbReference type="Proteomes" id="UP000028981"/>
    </source>
</evidence>